<evidence type="ECO:0000256" key="3">
    <source>
        <dbReference type="ARBA" id="ARBA00022829"/>
    </source>
</evidence>
<dbReference type="InterPro" id="IPR036388">
    <property type="entry name" value="WH-like_DNA-bd_sf"/>
</dbReference>
<dbReference type="PANTHER" id="PTHR34298">
    <property type="entry name" value="SEGREGATION AND CONDENSATION PROTEIN B"/>
    <property type="match status" value="1"/>
</dbReference>
<proteinExistence type="predicted"/>
<gene>
    <name evidence="6" type="primary">scpB</name>
    <name evidence="6" type="ORF">COT92_00245</name>
</gene>
<dbReference type="SUPFAM" id="SSF46785">
    <property type="entry name" value="Winged helix' DNA-binding domain"/>
    <property type="match status" value="2"/>
</dbReference>
<keyword evidence="3" id="KW-0159">Chromosome partition</keyword>
<dbReference type="GO" id="GO:0051301">
    <property type="term" value="P:cell division"/>
    <property type="evidence" value="ECO:0007669"/>
    <property type="project" value="UniProtKB-KW"/>
</dbReference>
<dbReference type="Proteomes" id="UP000230922">
    <property type="component" value="Unassembled WGS sequence"/>
</dbReference>
<dbReference type="EMBL" id="PFAK01000003">
    <property type="protein sequence ID" value="PIR96609.1"/>
    <property type="molecule type" value="Genomic_DNA"/>
</dbReference>
<evidence type="ECO:0000313" key="6">
    <source>
        <dbReference type="EMBL" id="PIR96609.1"/>
    </source>
</evidence>
<sequence length="213" mass="23364">MSQTTDASNGVKSQIESLLFIAHKPLKLKDFSNLLEQDQGLIKTALDELTTEKRTSGIVLLEGNEGYVLATNSENSTIVKKFFNAELREKLTEATVEVLGIIAYRQPISKAEIEAIRGVNSQYSLRTLLMRGLVEKIPSPSDHRSFLYQTTTEFLMHLGLASVNDLPSFEQLTSEVKLPETPGIDAGTDAELEVSPSSLPPAASSQNENIDVQ</sequence>
<protein>
    <submittedName>
        <fullName evidence="6">SMC-Scp complex subunit ScpB</fullName>
    </submittedName>
</protein>
<comment type="caution">
    <text evidence="6">The sequence shown here is derived from an EMBL/GenBank/DDBJ whole genome shotgun (WGS) entry which is preliminary data.</text>
</comment>
<accession>A0A2H0VE31</accession>
<keyword evidence="2" id="KW-0132">Cell division</keyword>
<dbReference type="NCBIfam" id="TIGR00281">
    <property type="entry name" value="SMC-Scp complex subunit ScpB"/>
    <property type="match status" value="1"/>
</dbReference>
<organism evidence="6 7">
    <name type="scientific">Candidatus Doudnabacteria bacterium CG10_big_fil_rev_8_21_14_0_10_42_18</name>
    <dbReference type="NCBI Taxonomy" id="1974552"/>
    <lineage>
        <taxon>Bacteria</taxon>
        <taxon>Candidatus Doudnaibacteriota</taxon>
    </lineage>
</organism>
<keyword evidence="4" id="KW-0131">Cell cycle</keyword>
<dbReference type="PANTHER" id="PTHR34298:SF2">
    <property type="entry name" value="SEGREGATION AND CONDENSATION PROTEIN B"/>
    <property type="match status" value="1"/>
</dbReference>
<evidence type="ECO:0000256" key="5">
    <source>
        <dbReference type="SAM" id="MobiDB-lite"/>
    </source>
</evidence>
<dbReference type="InterPro" id="IPR036390">
    <property type="entry name" value="WH_DNA-bd_sf"/>
</dbReference>
<evidence type="ECO:0000313" key="7">
    <source>
        <dbReference type="Proteomes" id="UP000230922"/>
    </source>
</evidence>
<name>A0A2H0VE31_9BACT</name>
<dbReference type="Pfam" id="PF04079">
    <property type="entry name" value="SMC_ScpB"/>
    <property type="match status" value="1"/>
</dbReference>
<feature type="region of interest" description="Disordered" evidence="5">
    <location>
        <begin position="177"/>
        <end position="213"/>
    </location>
</feature>
<dbReference type="AlphaFoldDB" id="A0A2H0VE31"/>
<evidence type="ECO:0000256" key="2">
    <source>
        <dbReference type="ARBA" id="ARBA00022618"/>
    </source>
</evidence>
<reference evidence="7" key="1">
    <citation type="submission" date="2017-09" db="EMBL/GenBank/DDBJ databases">
        <title>Depth-based differentiation of microbial function through sediment-hosted aquifers and enrichment of novel symbionts in the deep terrestrial subsurface.</title>
        <authorList>
            <person name="Probst A.J."/>
            <person name="Ladd B."/>
            <person name="Jarett J.K."/>
            <person name="Geller-Mcgrath D.E."/>
            <person name="Sieber C.M.K."/>
            <person name="Emerson J.B."/>
            <person name="Anantharaman K."/>
            <person name="Thomas B.C."/>
            <person name="Malmstrom R."/>
            <person name="Stieglmeier M."/>
            <person name="Klingl A."/>
            <person name="Woyke T."/>
            <person name="Ryan C.M."/>
            <person name="Banfield J.F."/>
        </authorList>
    </citation>
    <scope>NUCLEOTIDE SEQUENCE [LARGE SCALE GENOMIC DNA]</scope>
</reference>
<dbReference type="Gene3D" id="1.10.10.10">
    <property type="entry name" value="Winged helix-like DNA-binding domain superfamily/Winged helix DNA-binding domain"/>
    <property type="match status" value="2"/>
</dbReference>
<feature type="compositionally biased region" description="Low complexity" evidence="5">
    <location>
        <begin position="193"/>
        <end position="205"/>
    </location>
</feature>
<evidence type="ECO:0000256" key="4">
    <source>
        <dbReference type="ARBA" id="ARBA00023306"/>
    </source>
</evidence>
<keyword evidence="1" id="KW-0963">Cytoplasm</keyword>
<dbReference type="GO" id="GO:0051304">
    <property type="term" value="P:chromosome separation"/>
    <property type="evidence" value="ECO:0007669"/>
    <property type="project" value="InterPro"/>
</dbReference>
<evidence type="ECO:0000256" key="1">
    <source>
        <dbReference type="ARBA" id="ARBA00022490"/>
    </source>
</evidence>
<dbReference type="InterPro" id="IPR005234">
    <property type="entry name" value="ScpB_csome_segregation"/>
</dbReference>